<name>A0A1B7NJV4_9EURO</name>
<evidence type="ECO:0000313" key="1">
    <source>
        <dbReference type="EMBL" id="OAX77093.1"/>
    </source>
</evidence>
<dbReference type="OrthoDB" id="4187712at2759"/>
<evidence type="ECO:0000313" key="2">
    <source>
        <dbReference type="Proteomes" id="UP000091918"/>
    </source>
</evidence>
<dbReference type="Proteomes" id="UP000091918">
    <property type="component" value="Unassembled WGS sequence"/>
</dbReference>
<dbReference type="EMBL" id="LGUA01003405">
    <property type="protein sequence ID" value="OAX77093.1"/>
    <property type="molecule type" value="Genomic_DNA"/>
</dbReference>
<feature type="non-terminal residue" evidence="1">
    <location>
        <position position="339"/>
    </location>
</feature>
<accession>A0A1B7NJV4</accession>
<dbReference type="STRING" id="1658172.A0A1B7NJV4"/>
<organism evidence="1 2">
    <name type="scientific">Emergomyces africanus</name>
    <dbReference type="NCBI Taxonomy" id="1955775"/>
    <lineage>
        <taxon>Eukaryota</taxon>
        <taxon>Fungi</taxon>
        <taxon>Dikarya</taxon>
        <taxon>Ascomycota</taxon>
        <taxon>Pezizomycotina</taxon>
        <taxon>Eurotiomycetes</taxon>
        <taxon>Eurotiomycetidae</taxon>
        <taxon>Onygenales</taxon>
        <taxon>Ajellomycetaceae</taxon>
        <taxon>Emergomyces</taxon>
    </lineage>
</organism>
<gene>
    <name evidence="1" type="ORF">ACJ72_08612</name>
</gene>
<protein>
    <submittedName>
        <fullName evidence="1">Uncharacterized protein</fullName>
    </submittedName>
</protein>
<proteinExistence type="predicted"/>
<comment type="caution">
    <text evidence="1">The sequence shown here is derived from an EMBL/GenBank/DDBJ whole genome shotgun (WGS) entry which is preliminary data.</text>
</comment>
<keyword evidence="2" id="KW-1185">Reference proteome</keyword>
<dbReference type="AlphaFoldDB" id="A0A1B7NJV4"/>
<sequence length="339" mass="38430">MAHCDHVSWLELVKGNGGPVLSYGWRFAHVIQEMNTPDKQFPQLIFFIGKRQKIRHYVSCARANTILATNAMRSIYMQTETQCNPTILEFLQTGTPPSAAFYQQLTTRRSVTERKIFQSTASTSWQPHDLILARLTFLFCDVICIFADDVGEFAATVTLLMTWANIRSSSSLPRRIRPRVIIVTGNTSVTDKALNEDDLFFNLHGEENVSLFFSSFMDVKISNLPFNELSSDARYLQLDTELLFELHDARRIRESSGVMFSATHLNALFEDALQHTARDMLTPYNFIHASRKGNLLDGSIVSHLLMFTRQGIRAHVSYEAVASYIASAILMDAYPSSMH</sequence>
<reference evidence="1 2" key="1">
    <citation type="submission" date="2015-07" db="EMBL/GenBank/DDBJ databases">
        <title>Emmonsia species relationships and genome sequence.</title>
        <authorList>
            <person name="Cuomo C.A."/>
            <person name="Schwartz I.S."/>
            <person name="Kenyon C."/>
            <person name="de Hoog G.S."/>
            <person name="Govender N.P."/>
            <person name="Botha A."/>
            <person name="Moreno L."/>
            <person name="de Vries M."/>
            <person name="Munoz J.F."/>
            <person name="Stielow J.B."/>
        </authorList>
    </citation>
    <scope>NUCLEOTIDE SEQUENCE [LARGE SCALE GENOMIC DNA]</scope>
    <source>
        <strain evidence="1 2">CBS 136260</strain>
    </source>
</reference>